<accession>A0ABU1UI82</accession>
<name>A0ABU1UI82_9MICC</name>
<protein>
    <submittedName>
        <fullName evidence="1">Uncharacterized protein</fullName>
    </submittedName>
</protein>
<evidence type="ECO:0000313" key="1">
    <source>
        <dbReference type="EMBL" id="MDR7084899.1"/>
    </source>
</evidence>
<keyword evidence="2" id="KW-1185">Reference proteome</keyword>
<dbReference type="EMBL" id="JAVDVQ010000036">
    <property type="protein sequence ID" value="MDR7084899.1"/>
    <property type="molecule type" value="Genomic_DNA"/>
</dbReference>
<sequence>MEGFNVQECAVGDRPALLVQGHVETERAEWAGSVSELIDDEVNARNTTAAAVLLIKTADGVT</sequence>
<proteinExistence type="predicted"/>
<dbReference type="Proteomes" id="UP001252243">
    <property type="component" value="Unassembled WGS sequence"/>
</dbReference>
<comment type="caution">
    <text evidence="1">The sequence shown here is derived from an EMBL/GenBank/DDBJ whole genome shotgun (WGS) entry which is preliminary data.</text>
</comment>
<organism evidence="1 2">
    <name type="scientific">Arthrobacter ginsengisoli</name>
    <dbReference type="NCBI Taxonomy" id="1356565"/>
    <lineage>
        <taxon>Bacteria</taxon>
        <taxon>Bacillati</taxon>
        <taxon>Actinomycetota</taxon>
        <taxon>Actinomycetes</taxon>
        <taxon>Micrococcales</taxon>
        <taxon>Micrococcaceae</taxon>
        <taxon>Arthrobacter</taxon>
    </lineage>
</organism>
<dbReference type="RefSeq" id="WP_374725007.1">
    <property type="nucleotide sequence ID" value="NZ_JAVDVQ010000036.1"/>
</dbReference>
<reference evidence="1 2" key="1">
    <citation type="submission" date="2023-07" db="EMBL/GenBank/DDBJ databases">
        <title>Sorghum-associated microbial communities from plants grown in Nebraska, USA.</title>
        <authorList>
            <person name="Schachtman D."/>
        </authorList>
    </citation>
    <scope>NUCLEOTIDE SEQUENCE [LARGE SCALE GENOMIC DNA]</scope>
    <source>
        <strain evidence="1 2">BE167</strain>
    </source>
</reference>
<evidence type="ECO:0000313" key="2">
    <source>
        <dbReference type="Proteomes" id="UP001252243"/>
    </source>
</evidence>
<gene>
    <name evidence="1" type="ORF">J2X01_004218</name>
</gene>